<protein>
    <recommendedName>
        <fullName evidence="3">Variable surface protein</fullName>
    </recommendedName>
</protein>
<gene>
    <name evidence="1" type="ORF">PVBG_05226</name>
</gene>
<evidence type="ECO:0008006" key="3">
    <source>
        <dbReference type="Google" id="ProtNLM"/>
    </source>
</evidence>
<evidence type="ECO:0000313" key="1">
    <source>
        <dbReference type="EMBL" id="KMZ83256.1"/>
    </source>
</evidence>
<dbReference type="Proteomes" id="UP000053327">
    <property type="component" value="Unassembled WGS sequence"/>
</dbReference>
<sequence>MNRIKMIVNFFNFNTIIHYMYTANNNNNHSFLFEMLHKNYVSFHLNCYPFLINTWNLYEEIDKPVLDKTMISFFDNFCHVFIGNSDNENENYKNVCMNLMKNLGVYPNDTTPISLSNEHCNTLNYWLYYHKCVNNYDEKIKDPLKMIKLYNLQDNIEIFLSTLKQKGTDDYCSCKKYIYACVNIYKDMNEKYCTDPVNSDNKNTCDKLDAFKISYTENLFEKIDIGEKIQSLLSEGKENMEECLSAQSSVTGAITQQSNSHSSTTGGVTTALCTIAGASSVLALLYKVNDNFHLNI</sequence>
<organism evidence="1 2">
    <name type="scientific">Plasmodium vivax (strain Brazil I)</name>
    <dbReference type="NCBI Taxonomy" id="1033975"/>
    <lineage>
        <taxon>Eukaryota</taxon>
        <taxon>Sar</taxon>
        <taxon>Alveolata</taxon>
        <taxon>Apicomplexa</taxon>
        <taxon>Aconoidasida</taxon>
        <taxon>Haemosporida</taxon>
        <taxon>Plasmodiidae</taxon>
        <taxon>Plasmodium</taxon>
        <taxon>Plasmodium (Plasmodium)</taxon>
    </lineage>
</organism>
<proteinExistence type="predicted"/>
<reference evidence="1 2" key="1">
    <citation type="submission" date="2011-08" db="EMBL/GenBank/DDBJ databases">
        <title>The Genome Sequence of Plasmodium vivax Brazil I.</title>
        <authorList>
            <consortium name="The Broad Institute Genome Sequencing Platform"/>
            <consortium name="The Broad Institute Genome Sequencing Center for Infectious Disease"/>
            <person name="Neafsey D."/>
            <person name="Carlton J."/>
            <person name="Barnwell J."/>
            <person name="Collins W."/>
            <person name="Escalante A."/>
            <person name="Mullikin J."/>
            <person name="Saul A."/>
            <person name="Guigo R."/>
            <person name="Camara F."/>
            <person name="Young S.K."/>
            <person name="Zeng Q."/>
            <person name="Gargeya S."/>
            <person name="Fitzgerald M."/>
            <person name="Haas B."/>
            <person name="Abouelleil A."/>
            <person name="Alvarado L."/>
            <person name="Arachchi H.M."/>
            <person name="Berlin A."/>
            <person name="Brown A."/>
            <person name="Chapman S.B."/>
            <person name="Chen Z."/>
            <person name="Dunbar C."/>
            <person name="Freedman E."/>
            <person name="Gearin G."/>
            <person name="Gellesch M."/>
            <person name="Goldberg J."/>
            <person name="Griggs A."/>
            <person name="Gujja S."/>
            <person name="Heiman D."/>
            <person name="Howarth C."/>
            <person name="Larson L."/>
            <person name="Lui A."/>
            <person name="MacDonald P.J.P."/>
            <person name="Montmayeur A."/>
            <person name="Murphy C."/>
            <person name="Neiman D."/>
            <person name="Pearson M."/>
            <person name="Priest M."/>
            <person name="Roberts A."/>
            <person name="Saif S."/>
            <person name="Shea T."/>
            <person name="Shenoy N."/>
            <person name="Sisk P."/>
            <person name="Stolte C."/>
            <person name="Sykes S."/>
            <person name="Wortman J."/>
            <person name="Nusbaum C."/>
            <person name="Birren B."/>
        </authorList>
    </citation>
    <scope>NUCLEOTIDE SEQUENCE [LARGE SCALE GENOMIC DNA]</scope>
    <source>
        <strain evidence="1 2">Brazil I</strain>
    </source>
</reference>
<dbReference type="EMBL" id="KQ234946">
    <property type="protein sequence ID" value="KMZ83256.1"/>
    <property type="molecule type" value="Genomic_DNA"/>
</dbReference>
<evidence type="ECO:0000313" key="2">
    <source>
        <dbReference type="Proteomes" id="UP000053327"/>
    </source>
</evidence>
<dbReference type="OrthoDB" id="384458at2759"/>
<accession>A0A0J9SKS4</accession>
<dbReference type="AlphaFoldDB" id="A0A0J9SKS4"/>
<name>A0A0J9SKS4_PLAV1</name>